<keyword evidence="1" id="KW-1133">Transmembrane helix</keyword>
<evidence type="ECO:0000256" key="1">
    <source>
        <dbReference type="SAM" id="Phobius"/>
    </source>
</evidence>
<proteinExistence type="predicted"/>
<dbReference type="Proteomes" id="UP000077248">
    <property type="component" value="Unassembled WGS sequence"/>
</dbReference>
<accession>A0A177DT33</accession>
<dbReference type="EMBL" id="KV441473">
    <property type="protein sequence ID" value="OAG22924.1"/>
    <property type="molecule type" value="Genomic_DNA"/>
</dbReference>
<keyword evidence="1" id="KW-0472">Membrane</keyword>
<evidence type="ECO:0000313" key="2">
    <source>
        <dbReference type="EMBL" id="OAG22924.1"/>
    </source>
</evidence>
<gene>
    <name evidence="2" type="ORF">CC77DRAFT_677663</name>
</gene>
<sequence>MSVPVVIMCSCLQKKKALVRALRYKSAITIAFILTAGFLMSLEMEVRTIVNMYQNLEMYSM</sequence>
<keyword evidence="1" id="KW-0812">Transmembrane</keyword>
<dbReference type="AlphaFoldDB" id="A0A177DT33"/>
<dbReference type="KEGG" id="aalt:CC77DRAFT_677663"/>
<dbReference type="RefSeq" id="XP_018388345.1">
    <property type="nucleotide sequence ID" value="XM_018532730.1"/>
</dbReference>
<dbReference type="VEuPathDB" id="FungiDB:CC77DRAFT_677663"/>
<reference evidence="2 3" key="1">
    <citation type="submission" date="2016-05" db="EMBL/GenBank/DDBJ databases">
        <title>Comparative analysis of secretome profiles of manganese(II)-oxidizing ascomycete fungi.</title>
        <authorList>
            <consortium name="DOE Joint Genome Institute"/>
            <person name="Zeiner C.A."/>
            <person name="Purvine S.O."/>
            <person name="Zink E.M."/>
            <person name="Wu S."/>
            <person name="Pasa-Tolic L."/>
            <person name="Chaput D.L."/>
            <person name="Haridas S."/>
            <person name="Grigoriev I.V."/>
            <person name="Santelli C.M."/>
            <person name="Hansel C.M."/>
        </authorList>
    </citation>
    <scope>NUCLEOTIDE SEQUENCE [LARGE SCALE GENOMIC DNA]</scope>
    <source>
        <strain evidence="2 3">SRC1lrK2f</strain>
    </source>
</reference>
<evidence type="ECO:0000313" key="3">
    <source>
        <dbReference type="Proteomes" id="UP000077248"/>
    </source>
</evidence>
<keyword evidence="3" id="KW-1185">Reference proteome</keyword>
<organism evidence="2 3">
    <name type="scientific">Alternaria alternata</name>
    <name type="common">Alternaria rot fungus</name>
    <name type="synonym">Torula alternata</name>
    <dbReference type="NCBI Taxonomy" id="5599"/>
    <lineage>
        <taxon>Eukaryota</taxon>
        <taxon>Fungi</taxon>
        <taxon>Dikarya</taxon>
        <taxon>Ascomycota</taxon>
        <taxon>Pezizomycotina</taxon>
        <taxon>Dothideomycetes</taxon>
        <taxon>Pleosporomycetidae</taxon>
        <taxon>Pleosporales</taxon>
        <taxon>Pleosporineae</taxon>
        <taxon>Pleosporaceae</taxon>
        <taxon>Alternaria</taxon>
        <taxon>Alternaria sect. Alternaria</taxon>
        <taxon>Alternaria alternata complex</taxon>
    </lineage>
</organism>
<dbReference type="GeneID" id="29118324"/>
<protein>
    <submittedName>
        <fullName evidence="2">Uncharacterized protein</fullName>
    </submittedName>
</protein>
<feature type="transmembrane region" description="Helical" evidence="1">
    <location>
        <begin position="22"/>
        <end position="42"/>
    </location>
</feature>
<name>A0A177DT33_ALTAL</name>